<keyword evidence="1" id="KW-0472">Membrane</keyword>
<feature type="signal peptide" evidence="2">
    <location>
        <begin position="1"/>
        <end position="31"/>
    </location>
</feature>
<keyword evidence="4" id="KW-1185">Reference proteome</keyword>
<name>A0ABT9H8S1_9SPHN</name>
<protein>
    <recommendedName>
        <fullName evidence="5">17 kDa surface antigen</fullName>
    </recommendedName>
</protein>
<dbReference type="Proteomes" id="UP001235664">
    <property type="component" value="Unassembled WGS sequence"/>
</dbReference>
<evidence type="ECO:0000256" key="2">
    <source>
        <dbReference type="SAM" id="SignalP"/>
    </source>
</evidence>
<keyword evidence="1" id="KW-0812">Transmembrane</keyword>
<dbReference type="EMBL" id="JAVAIL010000002">
    <property type="protein sequence ID" value="MDP4539721.1"/>
    <property type="molecule type" value="Genomic_DNA"/>
</dbReference>
<accession>A0ABT9H8S1</accession>
<evidence type="ECO:0000313" key="4">
    <source>
        <dbReference type="Proteomes" id="UP001235664"/>
    </source>
</evidence>
<feature type="chain" id="PRO_5046863964" description="17 kDa surface antigen" evidence="2">
    <location>
        <begin position="32"/>
        <end position="185"/>
    </location>
</feature>
<reference evidence="3 4" key="1">
    <citation type="submission" date="2023-08" db="EMBL/GenBank/DDBJ databases">
        <title>genomic of DY56.</title>
        <authorList>
            <person name="Wang Y."/>
        </authorList>
    </citation>
    <scope>NUCLEOTIDE SEQUENCE [LARGE SCALE GENOMIC DNA]</scope>
    <source>
        <strain evidence="3 4">DY56-A-20</strain>
    </source>
</reference>
<evidence type="ECO:0000256" key="1">
    <source>
        <dbReference type="SAM" id="Phobius"/>
    </source>
</evidence>
<organism evidence="3 4">
    <name type="scientific">Qipengyuania benthica</name>
    <dbReference type="NCBI Taxonomy" id="3067651"/>
    <lineage>
        <taxon>Bacteria</taxon>
        <taxon>Pseudomonadati</taxon>
        <taxon>Pseudomonadota</taxon>
        <taxon>Alphaproteobacteria</taxon>
        <taxon>Sphingomonadales</taxon>
        <taxon>Erythrobacteraceae</taxon>
        <taxon>Qipengyuania</taxon>
    </lineage>
</organism>
<gene>
    <name evidence="3" type="ORF">Q9K01_08815</name>
</gene>
<evidence type="ECO:0000313" key="3">
    <source>
        <dbReference type="EMBL" id="MDP4539721.1"/>
    </source>
</evidence>
<sequence>MNTITKAFARGSMATVAAGAMALASATPAVARDRNDGGIDAGDVIAGAVILGGIAIAAGALGGNNDRYDRRYDDRRYGYDRYARVDPRAAVQRCVAAVENNARRYGYRYADVTQIRDVDDNRNGFRIRGNLVVDGQRGYRGGRYDRHDRYDRRGYQRADQGRFNCQVDYRGQIRDINYNGIRGLR</sequence>
<dbReference type="RefSeq" id="WP_305929837.1">
    <property type="nucleotide sequence ID" value="NZ_JAVAIL010000002.1"/>
</dbReference>
<keyword evidence="1" id="KW-1133">Transmembrane helix</keyword>
<feature type="transmembrane region" description="Helical" evidence="1">
    <location>
        <begin position="41"/>
        <end position="61"/>
    </location>
</feature>
<proteinExistence type="predicted"/>
<keyword evidence="2" id="KW-0732">Signal</keyword>
<comment type="caution">
    <text evidence="3">The sequence shown here is derived from an EMBL/GenBank/DDBJ whole genome shotgun (WGS) entry which is preliminary data.</text>
</comment>
<evidence type="ECO:0008006" key="5">
    <source>
        <dbReference type="Google" id="ProtNLM"/>
    </source>
</evidence>